<dbReference type="PANTHER" id="PTHR11552">
    <property type="entry name" value="GLUCOSE-METHANOL-CHOLINE GMC OXIDOREDUCTASE"/>
    <property type="match status" value="1"/>
</dbReference>
<evidence type="ECO:0000256" key="4">
    <source>
        <dbReference type="ARBA" id="ARBA00022827"/>
    </source>
</evidence>
<dbReference type="Gene3D" id="3.30.560.10">
    <property type="entry name" value="Glucose Oxidase, domain 3"/>
    <property type="match status" value="1"/>
</dbReference>
<dbReference type="Proteomes" id="UP000623467">
    <property type="component" value="Unassembled WGS sequence"/>
</dbReference>
<evidence type="ECO:0000256" key="2">
    <source>
        <dbReference type="ARBA" id="ARBA00010790"/>
    </source>
</evidence>
<evidence type="ECO:0000313" key="8">
    <source>
        <dbReference type="Proteomes" id="UP000623467"/>
    </source>
</evidence>
<dbReference type="OrthoDB" id="269227at2759"/>
<dbReference type="GO" id="GO:0016614">
    <property type="term" value="F:oxidoreductase activity, acting on CH-OH group of donors"/>
    <property type="evidence" value="ECO:0007669"/>
    <property type="project" value="InterPro"/>
</dbReference>
<dbReference type="Gene3D" id="3.50.50.60">
    <property type="entry name" value="FAD/NAD(P)-binding domain"/>
    <property type="match status" value="1"/>
</dbReference>
<proteinExistence type="inferred from homology"/>
<feature type="domain" description="Glucose-methanol-choline oxidoreductase N-terminal" evidence="6">
    <location>
        <begin position="301"/>
        <end position="315"/>
    </location>
</feature>
<dbReference type="InterPro" id="IPR000172">
    <property type="entry name" value="GMC_OxRdtase_N"/>
</dbReference>
<dbReference type="EMBL" id="JACAZH010000001">
    <property type="protein sequence ID" value="KAF7377546.1"/>
    <property type="molecule type" value="Genomic_DNA"/>
</dbReference>
<dbReference type="GO" id="GO:0050660">
    <property type="term" value="F:flavin adenine dinucleotide binding"/>
    <property type="evidence" value="ECO:0007669"/>
    <property type="project" value="InterPro"/>
</dbReference>
<sequence length="610" mass="65976">MRLSKVLPLALVNFASAAIYESFADLPQQTFDFVIIGGGAGGNVVANRLTENPAFNVLLLEAGPSPEGRLNYTVPFFSIYLRQPGPLDWNYTVTSAGLNNRVITFPRGRLLGGCTCINGLGYARGSVDDYNRYATVTGDLGWGWDELQLYIRKNERWTPPTDHHNQTGQFIPKFHGFHGVNAVSLQGFPSPANFDDRIAATIQELGDEFPLNEDLNSGSPLGVSWQQSNIKHGFRSDSFSSYLGPEFINRPNLHVLMNTQATRVIQTSTNPVEFLSVEFASGPGDLRQRVTAAKEVIISAGALETPKLLMNSGIGDAEYLTSMGITPRVNSPQVGTNLSAHIAVSLVYNANTTQTFDQIVQNATFRDELVTMWNQTGGAGPLGNSYPSHNVLLRLPDDSPIFHHNTDPAAGPRSTHLQGTTQNGAISLTASGYFMSMPATLLTPTSRGSVRLTSNDPFAPPLIDVASLTTEFDIFGLREAVKMTHRFLSATAWQGYILGAAASTNLSIGATDAEIETYLRANAAPNGHVVGTASMSPKGAQYGVVDPDLKVKGVKRLRVVDASVVVSISLTLNESIYRCAHQPYLPTGSTMTTTYLVAERASDMIKATWQ</sequence>
<reference evidence="7" key="1">
    <citation type="submission" date="2020-05" db="EMBL/GenBank/DDBJ databases">
        <title>Mycena genomes resolve the evolution of fungal bioluminescence.</title>
        <authorList>
            <person name="Tsai I.J."/>
        </authorList>
    </citation>
    <scope>NUCLEOTIDE SEQUENCE</scope>
    <source>
        <strain evidence="7">160909Yilan</strain>
    </source>
</reference>
<evidence type="ECO:0000313" key="7">
    <source>
        <dbReference type="EMBL" id="KAF7377546.1"/>
    </source>
</evidence>
<evidence type="ECO:0000259" key="6">
    <source>
        <dbReference type="PROSITE" id="PS00624"/>
    </source>
</evidence>
<keyword evidence="3" id="KW-0285">Flavoprotein</keyword>
<dbReference type="Pfam" id="PF00732">
    <property type="entry name" value="GMC_oxred_N"/>
    <property type="match status" value="1"/>
</dbReference>
<gene>
    <name evidence="7" type="ORF">MSAN_00176900</name>
</gene>
<keyword evidence="8" id="KW-1185">Reference proteome</keyword>
<dbReference type="InterPro" id="IPR007867">
    <property type="entry name" value="GMC_OxRtase_C"/>
</dbReference>
<evidence type="ECO:0000256" key="1">
    <source>
        <dbReference type="ARBA" id="ARBA00001974"/>
    </source>
</evidence>
<dbReference type="PANTHER" id="PTHR11552:SF147">
    <property type="entry name" value="CHOLINE DEHYDROGENASE, MITOCHONDRIAL"/>
    <property type="match status" value="1"/>
</dbReference>
<dbReference type="Pfam" id="PF05199">
    <property type="entry name" value="GMC_oxred_C"/>
    <property type="match status" value="1"/>
</dbReference>
<evidence type="ECO:0000256" key="5">
    <source>
        <dbReference type="SAM" id="SignalP"/>
    </source>
</evidence>
<name>A0A8H7DND1_9AGAR</name>
<comment type="cofactor">
    <cofactor evidence="1">
        <name>FAD</name>
        <dbReference type="ChEBI" id="CHEBI:57692"/>
    </cofactor>
</comment>
<protein>
    <submittedName>
        <fullName evidence="7">Aryl-alcohol oxidase-like protein</fullName>
    </submittedName>
</protein>
<dbReference type="SUPFAM" id="SSF54373">
    <property type="entry name" value="FAD-linked reductases, C-terminal domain"/>
    <property type="match status" value="1"/>
</dbReference>
<dbReference type="AlphaFoldDB" id="A0A8H7DND1"/>
<dbReference type="SUPFAM" id="SSF51905">
    <property type="entry name" value="FAD/NAD(P)-binding domain"/>
    <property type="match status" value="1"/>
</dbReference>
<accession>A0A8H7DND1</accession>
<evidence type="ECO:0000256" key="3">
    <source>
        <dbReference type="ARBA" id="ARBA00022630"/>
    </source>
</evidence>
<feature type="signal peptide" evidence="5">
    <location>
        <begin position="1"/>
        <end position="17"/>
    </location>
</feature>
<organism evidence="7 8">
    <name type="scientific">Mycena sanguinolenta</name>
    <dbReference type="NCBI Taxonomy" id="230812"/>
    <lineage>
        <taxon>Eukaryota</taxon>
        <taxon>Fungi</taxon>
        <taxon>Dikarya</taxon>
        <taxon>Basidiomycota</taxon>
        <taxon>Agaricomycotina</taxon>
        <taxon>Agaricomycetes</taxon>
        <taxon>Agaricomycetidae</taxon>
        <taxon>Agaricales</taxon>
        <taxon>Marasmiineae</taxon>
        <taxon>Mycenaceae</taxon>
        <taxon>Mycena</taxon>
    </lineage>
</organism>
<keyword evidence="4" id="KW-0274">FAD</keyword>
<comment type="similarity">
    <text evidence="2">Belongs to the GMC oxidoreductase family.</text>
</comment>
<comment type="caution">
    <text evidence="7">The sequence shown here is derived from an EMBL/GenBank/DDBJ whole genome shotgun (WGS) entry which is preliminary data.</text>
</comment>
<dbReference type="InterPro" id="IPR012132">
    <property type="entry name" value="GMC_OxRdtase"/>
</dbReference>
<dbReference type="PIRSF" id="PIRSF000137">
    <property type="entry name" value="Alcohol_oxidase"/>
    <property type="match status" value="1"/>
</dbReference>
<dbReference type="PROSITE" id="PS00624">
    <property type="entry name" value="GMC_OXRED_2"/>
    <property type="match status" value="1"/>
</dbReference>
<dbReference type="InterPro" id="IPR036188">
    <property type="entry name" value="FAD/NAD-bd_sf"/>
</dbReference>
<keyword evidence="5" id="KW-0732">Signal</keyword>
<feature type="chain" id="PRO_5034809200" evidence="5">
    <location>
        <begin position="18"/>
        <end position="610"/>
    </location>
</feature>